<evidence type="ECO:0000256" key="6">
    <source>
        <dbReference type="ARBA" id="ARBA00023136"/>
    </source>
</evidence>
<evidence type="ECO:0000256" key="5">
    <source>
        <dbReference type="ARBA" id="ARBA00023077"/>
    </source>
</evidence>
<evidence type="ECO:0000313" key="10">
    <source>
        <dbReference type="Proteomes" id="UP000005631"/>
    </source>
</evidence>
<evidence type="ECO:0000259" key="8">
    <source>
        <dbReference type="Pfam" id="PF00593"/>
    </source>
</evidence>
<dbReference type="InterPro" id="IPR036942">
    <property type="entry name" value="Beta-barrel_TonB_sf"/>
</dbReference>
<accession>G8R6F1</accession>
<keyword evidence="2" id="KW-0813">Transport</keyword>
<gene>
    <name evidence="9" type="ordered locus">Oweho_3465</name>
</gene>
<keyword evidence="5" id="KW-0798">TonB box</keyword>
<dbReference type="InterPro" id="IPR000531">
    <property type="entry name" value="Beta-barrel_TonB"/>
</dbReference>
<keyword evidence="4" id="KW-0812">Transmembrane</keyword>
<dbReference type="HOGENOM" id="CLU_014873_2_0_10"/>
<protein>
    <submittedName>
        <fullName evidence="9">Outer membrane receptor protein</fullName>
    </submittedName>
</protein>
<sequence length="668" mass="75937">MKSVFLSLLLATGYAVWGQNHSQDTTHINFDHIELSDVVVIDNWENEHTLKNSVDNHQLELQLKQLKGVNLISRGSFAQEVVYRGQADGRIQVKLNGMRVYSACTDRMDPSTSYIVANNLSTAEVASACESHCANNGLAGSLNLETKEPTFSQTKPWRFGLIQQYQTNTNGFNTAMHVESNTKKLAWRLNGSWLQNGNYYDGNGQEIQYSQNQKQNWALNSVYRLSPKRFLKLDFIYDLATDVGYPALTMDVSKARAVIGGLTYSSYHSVGPFTRFDLKVYYNDIYHEMDDTKRENVFMHMDMPGWSQTAGLTFNAFDWTVGKHTISGAAEYYTNFRRAEMTMYPHDDSEPPMFMLTWPDARIHGMALGLTDNWKFGKNHVNTTIRMDYETSALVDDFGNKQWEGMGYDMSTNRQFILPQIKSSITHHLSNTHALTAAIGYGMRGPTTSELYGFYLYNAHDGFDYLGNPDLKPEQLLSAEVGYTYTKKKFNFSSTLFLQQYYDYIFGLTTNYSAMTYGANGVREYENRSGATFWGVEIGAEYAFSKSFVTSAKGEYLRGFRPEADLPLIPPLQGTIGVNYSLKRFSFLAQSRMAAEQKHYNTEYGDRYTPGYVLLDAAIGYTLPFKKLNTQVEIAANNLLDTYYRDHLNWGGIPSMGRNIVLKLKLEI</sequence>
<dbReference type="EMBL" id="CP003156">
    <property type="protein sequence ID" value="AEV34414.1"/>
    <property type="molecule type" value="Genomic_DNA"/>
</dbReference>
<keyword evidence="7" id="KW-0998">Cell outer membrane</keyword>
<evidence type="ECO:0000313" key="9">
    <source>
        <dbReference type="EMBL" id="AEV34414.1"/>
    </source>
</evidence>
<dbReference type="SUPFAM" id="SSF56935">
    <property type="entry name" value="Porins"/>
    <property type="match status" value="1"/>
</dbReference>
<dbReference type="GO" id="GO:0044718">
    <property type="term" value="P:siderophore transmembrane transport"/>
    <property type="evidence" value="ECO:0007669"/>
    <property type="project" value="TreeGrafter"/>
</dbReference>
<proteinExistence type="predicted"/>
<dbReference type="Proteomes" id="UP000005631">
    <property type="component" value="Chromosome"/>
</dbReference>
<keyword evidence="10" id="KW-1185">Reference proteome</keyword>
<comment type="subcellular location">
    <subcellularLocation>
        <location evidence="1">Cell outer membrane</location>
        <topology evidence="1">Multi-pass membrane protein</topology>
    </subcellularLocation>
</comment>
<dbReference type="InterPro" id="IPR039426">
    <property type="entry name" value="TonB-dep_rcpt-like"/>
</dbReference>
<dbReference type="STRING" id="926562.Oweho_3465"/>
<dbReference type="PANTHER" id="PTHR30069">
    <property type="entry name" value="TONB-DEPENDENT OUTER MEMBRANE RECEPTOR"/>
    <property type="match status" value="1"/>
</dbReference>
<dbReference type="Pfam" id="PF00593">
    <property type="entry name" value="TonB_dep_Rec_b-barrel"/>
    <property type="match status" value="1"/>
</dbReference>
<evidence type="ECO:0000256" key="2">
    <source>
        <dbReference type="ARBA" id="ARBA00022448"/>
    </source>
</evidence>
<keyword evidence="9" id="KW-0675">Receptor</keyword>
<dbReference type="Gene3D" id="2.40.170.20">
    <property type="entry name" value="TonB-dependent receptor, beta-barrel domain"/>
    <property type="match status" value="1"/>
</dbReference>
<evidence type="ECO:0000256" key="7">
    <source>
        <dbReference type="ARBA" id="ARBA00023237"/>
    </source>
</evidence>
<dbReference type="GO" id="GO:0015344">
    <property type="term" value="F:siderophore uptake transmembrane transporter activity"/>
    <property type="evidence" value="ECO:0007669"/>
    <property type="project" value="TreeGrafter"/>
</dbReference>
<evidence type="ECO:0000256" key="3">
    <source>
        <dbReference type="ARBA" id="ARBA00022452"/>
    </source>
</evidence>
<keyword evidence="3" id="KW-1134">Transmembrane beta strand</keyword>
<dbReference type="OrthoDB" id="9759247at2"/>
<feature type="domain" description="TonB-dependent receptor-like beta-barrel" evidence="8">
    <location>
        <begin position="186"/>
        <end position="639"/>
    </location>
</feature>
<dbReference type="KEGG" id="oho:Oweho_3465"/>
<dbReference type="PANTHER" id="PTHR30069:SF49">
    <property type="entry name" value="OUTER MEMBRANE PROTEIN C"/>
    <property type="match status" value="1"/>
</dbReference>
<organism evidence="9 10">
    <name type="scientific">Owenweeksia hongkongensis (strain DSM 17368 / CIP 108786 / JCM 12287 / NRRL B-23963 / UST20020801)</name>
    <dbReference type="NCBI Taxonomy" id="926562"/>
    <lineage>
        <taxon>Bacteria</taxon>
        <taxon>Pseudomonadati</taxon>
        <taxon>Bacteroidota</taxon>
        <taxon>Flavobacteriia</taxon>
        <taxon>Flavobacteriales</taxon>
        <taxon>Owenweeksiaceae</taxon>
        <taxon>Owenweeksia</taxon>
    </lineage>
</organism>
<dbReference type="eggNOG" id="COG4771">
    <property type="taxonomic scope" value="Bacteria"/>
</dbReference>
<dbReference type="AlphaFoldDB" id="G8R6F1"/>
<keyword evidence="6" id="KW-0472">Membrane</keyword>
<name>G8R6F1_OWEHD</name>
<evidence type="ECO:0000256" key="4">
    <source>
        <dbReference type="ARBA" id="ARBA00022692"/>
    </source>
</evidence>
<dbReference type="RefSeq" id="WP_014203761.1">
    <property type="nucleotide sequence ID" value="NC_016599.1"/>
</dbReference>
<evidence type="ECO:0000256" key="1">
    <source>
        <dbReference type="ARBA" id="ARBA00004571"/>
    </source>
</evidence>
<reference evidence="9 10" key="1">
    <citation type="journal article" date="2012" name="Stand. Genomic Sci.">
        <title>Genome sequence of the orange-pigmented seawater bacterium Owenweeksia hongkongensis type strain (UST20020801(T)).</title>
        <authorList>
            <person name="Riedel T."/>
            <person name="Held B."/>
            <person name="Nolan M."/>
            <person name="Lucas S."/>
            <person name="Lapidus A."/>
            <person name="Tice H."/>
            <person name="Del Rio T.G."/>
            <person name="Cheng J.F."/>
            <person name="Han C."/>
            <person name="Tapia R."/>
            <person name="Goodwin L.A."/>
            <person name="Pitluck S."/>
            <person name="Liolios K."/>
            <person name="Mavromatis K."/>
            <person name="Pagani I."/>
            <person name="Ivanova N."/>
            <person name="Mikhailova N."/>
            <person name="Pati A."/>
            <person name="Chen A."/>
            <person name="Palaniappan K."/>
            <person name="Rohde M."/>
            <person name="Tindall B.J."/>
            <person name="Detter J.C."/>
            <person name="Goker M."/>
            <person name="Woyke T."/>
            <person name="Bristow J."/>
            <person name="Eisen J.A."/>
            <person name="Markowitz V."/>
            <person name="Hugenholtz P."/>
            <person name="Klenk H.P."/>
            <person name="Kyrpides N.C."/>
        </authorList>
    </citation>
    <scope>NUCLEOTIDE SEQUENCE</scope>
    <source>
        <strain evidence="10">DSM 17368 / JCM 12287 / NRRL B-23963</strain>
    </source>
</reference>
<dbReference type="GO" id="GO:0009279">
    <property type="term" value="C:cell outer membrane"/>
    <property type="evidence" value="ECO:0007669"/>
    <property type="project" value="UniProtKB-SubCell"/>
</dbReference>